<dbReference type="AlphaFoldDB" id="A0A8S2T5B4"/>
<gene>
    <name evidence="1" type="ORF">GIL414_LOCUS24442</name>
</gene>
<protein>
    <submittedName>
        <fullName evidence="1">Uncharacterized protein</fullName>
    </submittedName>
</protein>
<dbReference type="EMBL" id="CAJOBJ010030207">
    <property type="protein sequence ID" value="CAF4268400.1"/>
    <property type="molecule type" value="Genomic_DNA"/>
</dbReference>
<evidence type="ECO:0000313" key="1">
    <source>
        <dbReference type="EMBL" id="CAF4268400.1"/>
    </source>
</evidence>
<name>A0A8S2T5B4_9BILA</name>
<accession>A0A8S2T5B4</accession>
<evidence type="ECO:0000313" key="2">
    <source>
        <dbReference type="Proteomes" id="UP000681720"/>
    </source>
</evidence>
<comment type="caution">
    <text evidence="1">The sequence shown here is derived from an EMBL/GenBank/DDBJ whole genome shotgun (WGS) entry which is preliminary data.</text>
</comment>
<organism evidence="1 2">
    <name type="scientific">Rotaria magnacalcarata</name>
    <dbReference type="NCBI Taxonomy" id="392030"/>
    <lineage>
        <taxon>Eukaryota</taxon>
        <taxon>Metazoa</taxon>
        <taxon>Spiralia</taxon>
        <taxon>Gnathifera</taxon>
        <taxon>Rotifera</taxon>
        <taxon>Eurotatoria</taxon>
        <taxon>Bdelloidea</taxon>
        <taxon>Philodinida</taxon>
        <taxon>Philodinidae</taxon>
        <taxon>Rotaria</taxon>
    </lineage>
</organism>
<proteinExistence type="predicted"/>
<reference evidence="1" key="1">
    <citation type="submission" date="2021-02" db="EMBL/GenBank/DDBJ databases">
        <authorList>
            <person name="Nowell W R."/>
        </authorList>
    </citation>
    <scope>NUCLEOTIDE SEQUENCE</scope>
</reference>
<dbReference type="Proteomes" id="UP000681720">
    <property type="component" value="Unassembled WGS sequence"/>
</dbReference>
<sequence length="258" mass="30472">MYEVVTLWICEEANKHHCREWRLLLEQQLHSTATNEHERLIKEKIEELQAAEHEWKPATKNSQQRIGIIELLSRFKTLETNLLASSYDDLLQQQVNKYNHYRQLGDDLDEEHTAWLKNTKMIAPIVERFQELYDHSNIYMFSVTLSDNFSLFQSVTLVMMAEQRIIQDEPPQKLFLAIRRMSRLVCGIYQQTLIINLPRSSKVCRSTELGLLATVGLQIIHVYEKPRLVILPTDSNKIILMSALKYTTYYLFSVWHYI</sequence>